<reference evidence="4 5" key="1">
    <citation type="journal article" date="2019" name="Stand. Genomic Sci.">
        <title>Draft Whole-Genome Sequence of a Novel Chryseobacterium viscerum Strain Isolated from Fresh Water at Dripping Springs, New Mexico.</title>
        <authorList>
            <person name="Kyndt J.A."/>
            <person name="Moore T.C."/>
        </authorList>
    </citation>
    <scope>NUCLEOTIDE SEQUENCE [LARGE SCALE GENOMIC DNA]</scope>
    <source>
        <strain evidence="4 5">DPS</strain>
    </source>
</reference>
<dbReference type="NCBIfam" id="TIGR04183">
    <property type="entry name" value="Por_Secre_tail"/>
    <property type="match status" value="1"/>
</dbReference>
<keyword evidence="1 2" id="KW-0732">Signal</keyword>
<proteinExistence type="predicted"/>
<evidence type="ECO:0000259" key="3">
    <source>
        <dbReference type="Pfam" id="PF18962"/>
    </source>
</evidence>
<name>A0A5N4BSM5_9FLAO</name>
<keyword evidence="5" id="KW-1185">Reference proteome</keyword>
<comment type="caution">
    <text evidence="4">The sequence shown here is derived from an EMBL/GenBank/DDBJ whole genome shotgun (WGS) entry which is preliminary data.</text>
</comment>
<dbReference type="InterPro" id="IPR026444">
    <property type="entry name" value="Secre_tail"/>
</dbReference>
<gene>
    <name evidence="4" type="ORF">F8D52_06430</name>
</gene>
<dbReference type="EMBL" id="VTPV01000003">
    <property type="protein sequence ID" value="KAB1231439.1"/>
    <property type="molecule type" value="Genomic_DNA"/>
</dbReference>
<sequence length="280" mass="30262">MKKIIFFAIFVILSNIAATNAQITTVTFETSPGGTTNFTSSGYTFNIVSQAGTFRIQSNYPGTGWNGTANDNVYIDNTGTTNINAPSFSVKSSSSFTVSKFWVFLSNTALNQTTSSGTLIITGKLAGVTKFTTTKTSGFNTTFNATAGTTGINNGFTLIDLATLNNQNNSNTTIDEIQLQSTGGYLYMCLDAFTWTKASMLGTSENTIKDKANIYPNPTSGVFHMELKKNDKVSLYDQSGKLMKATEAVKGENKFDITELPDGIYLITTESASYKIIKKN</sequence>
<evidence type="ECO:0000313" key="5">
    <source>
        <dbReference type="Proteomes" id="UP000326384"/>
    </source>
</evidence>
<evidence type="ECO:0000256" key="1">
    <source>
        <dbReference type="ARBA" id="ARBA00022729"/>
    </source>
</evidence>
<accession>A0A5N4BSM5</accession>
<evidence type="ECO:0000256" key="2">
    <source>
        <dbReference type="SAM" id="SignalP"/>
    </source>
</evidence>
<evidence type="ECO:0000313" key="4">
    <source>
        <dbReference type="EMBL" id="KAB1231439.1"/>
    </source>
</evidence>
<organism evidence="4 5">
    <name type="scientific">Chryseobacterium viscerum</name>
    <dbReference type="NCBI Taxonomy" id="1037377"/>
    <lineage>
        <taxon>Bacteria</taxon>
        <taxon>Pseudomonadati</taxon>
        <taxon>Bacteroidota</taxon>
        <taxon>Flavobacteriia</taxon>
        <taxon>Flavobacteriales</taxon>
        <taxon>Weeksellaceae</taxon>
        <taxon>Chryseobacterium group</taxon>
        <taxon>Chryseobacterium</taxon>
    </lineage>
</organism>
<protein>
    <submittedName>
        <fullName evidence="4">T9SS type A sorting domain-containing protein</fullName>
    </submittedName>
</protein>
<dbReference type="Pfam" id="PF18962">
    <property type="entry name" value="Por_Secre_tail"/>
    <property type="match status" value="1"/>
</dbReference>
<feature type="chain" id="PRO_5045944949" evidence="2">
    <location>
        <begin position="18"/>
        <end position="280"/>
    </location>
</feature>
<feature type="signal peptide" evidence="2">
    <location>
        <begin position="1"/>
        <end position="17"/>
    </location>
</feature>
<dbReference type="RefSeq" id="WP_152289357.1">
    <property type="nucleotide sequence ID" value="NZ_VTPV01000003.1"/>
</dbReference>
<dbReference type="Proteomes" id="UP000326384">
    <property type="component" value="Unassembled WGS sequence"/>
</dbReference>
<feature type="domain" description="Secretion system C-terminal sorting" evidence="3">
    <location>
        <begin position="214"/>
        <end position="279"/>
    </location>
</feature>